<name>A0A1Y1V5M5_9FUNG</name>
<dbReference type="Proteomes" id="UP000193719">
    <property type="component" value="Unassembled WGS sequence"/>
</dbReference>
<accession>A0A1Y1V5M5</accession>
<dbReference type="Gene3D" id="1.10.238.10">
    <property type="entry name" value="EF-hand"/>
    <property type="match status" value="1"/>
</dbReference>
<protein>
    <submittedName>
        <fullName evidence="1">Uncharacterized protein</fullName>
    </submittedName>
</protein>
<evidence type="ECO:0000313" key="2">
    <source>
        <dbReference type="Proteomes" id="UP000193719"/>
    </source>
</evidence>
<organism evidence="1 2">
    <name type="scientific">Piromyces finnis</name>
    <dbReference type="NCBI Taxonomy" id="1754191"/>
    <lineage>
        <taxon>Eukaryota</taxon>
        <taxon>Fungi</taxon>
        <taxon>Fungi incertae sedis</taxon>
        <taxon>Chytridiomycota</taxon>
        <taxon>Chytridiomycota incertae sedis</taxon>
        <taxon>Neocallimastigomycetes</taxon>
        <taxon>Neocallimastigales</taxon>
        <taxon>Neocallimastigaceae</taxon>
        <taxon>Piromyces</taxon>
    </lineage>
</organism>
<evidence type="ECO:0000313" key="1">
    <source>
        <dbReference type="EMBL" id="ORX47820.1"/>
    </source>
</evidence>
<proteinExistence type="predicted"/>
<sequence>MNTSSFKIIMNIFICNNYYGENALIPHFNNKNLKVIDAFPDGTFKLSSNGYKFFIETFQAFVKNKDRSLNNHELCNLFSTSPRNSWKNKNTESTLTNSMNSIPLQGFLASVEVSNTATPEISVTLDTSVDAEATTKAAAFSSSTTAVTTTNATNALSKIAKTVKSVARSQINYFW</sequence>
<reference evidence="1 2" key="1">
    <citation type="submission" date="2016-08" db="EMBL/GenBank/DDBJ databases">
        <title>Genomes of anaerobic fungi encode conserved fungal cellulosomes for biomass hydrolysis.</title>
        <authorList>
            <consortium name="DOE Joint Genome Institute"/>
            <person name="Haitjema C.H."/>
            <person name="Gilmore S.P."/>
            <person name="Henske J.K."/>
            <person name="Solomon K.V."/>
            <person name="De Groot R."/>
            <person name="Kuo A."/>
            <person name="Mondo S.J."/>
            <person name="Salamov A.A."/>
            <person name="Labutti K."/>
            <person name="Zhao Z."/>
            <person name="Chiniquy J."/>
            <person name="Barry K."/>
            <person name="Brewer H.M."/>
            <person name="Purvine S.O."/>
            <person name="Wright A.T."/>
            <person name="Boxma B."/>
            <person name="Van Alen T."/>
            <person name="Hackstein J.H."/>
            <person name="Baker S.E."/>
            <person name="Grigoriev I.V."/>
            <person name="O'Malley M.A."/>
        </authorList>
    </citation>
    <scope>NUCLEOTIDE SEQUENCE [LARGE SCALE GENOMIC DNA]</scope>
    <source>
        <strain evidence="2">finn</strain>
    </source>
</reference>
<gene>
    <name evidence="1" type="ORF">BCR36DRAFT_371461</name>
</gene>
<dbReference type="AlphaFoldDB" id="A0A1Y1V5M5"/>
<comment type="caution">
    <text evidence="1">The sequence shown here is derived from an EMBL/GenBank/DDBJ whole genome shotgun (WGS) entry which is preliminary data.</text>
</comment>
<dbReference type="STRING" id="1754191.A0A1Y1V5M5"/>
<dbReference type="EMBL" id="MCFH01000029">
    <property type="protein sequence ID" value="ORX47820.1"/>
    <property type="molecule type" value="Genomic_DNA"/>
</dbReference>
<keyword evidence="2" id="KW-1185">Reference proteome</keyword>
<dbReference type="OrthoDB" id="10020961at2759"/>
<reference evidence="1 2" key="2">
    <citation type="submission" date="2016-08" db="EMBL/GenBank/DDBJ databases">
        <title>Pervasive Adenine N6-methylation of Active Genes in Fungi.</title>
        <authorList>
            <consortium name="DOE Joint Genome Institute"/>
            <person name="Mondo S.J."/>
            <person name="Dannebaum R.O."/>
            <person name="Kuo R.C."/>
            <person name="Labutti K."/>
            <person name="Haridas S."/>
            <person name="Kuo A."/>
            <person name="Salamov A."/>
            <person name="Ahrendt S.R."/>
            <person name="Lipzen A."/>
            <person name="Sullivan W."/>
            <person name="Andreopoulos W.B."/>
            <person name="Clum A."/>
            <person name="Lindquist E."/>
            <person name="Daum C."/>
            <person name="Ramamoorthy G.K."/>
            <person name="Gryganskyi A."/>
            <person name="Culley D."/>
            <person name="Magnuson J.K."/>
            <person name="James T.Y."/>
            <person name="O'Malley M.A."/>
            <person name="Stajich J.E."/>
            <person name="Spatafora J.W."/>
            <person name="Visel A."/>
            <person name="Grigoriev I.V."/>
        </authorList>
    </citation>
    <scope>NUCLEOTIDE SEQUENCE [LARGE SCALE GENOMIC DNA]</scope>
    <source>
        <strain evidence="2">finn</strain>
    </source>
</reference>